<feature type="region of interest" description="Disordered" evidence="1">
    <location>
        <begin position="690"/>
        <end position="731"/>
    </location>
</feature>
<feature type="compositionally biased region" description="Basic and acidic residues" evidence="1">
    <location>
        <begin position="952"/>
        <end position="971"/>
    </location>
</feature>
<dbReference type="EMBL" id="MU001738">
    <property type="protein sequence ID" value="KAF2801136.1"/>
    <property type="molecule type" value="Genomic_DNA"/>
</dbReference>
<feature type="compositionally biased region" description="Acidic residues" evidence="1">
    <location>
        <begin position="972"/>
        <end position="1005"/>
    </location>
</feature>
<gene>
    <name evidence="2" type="ORF">K505DRAFT_380920</name>
</gene>
<organism evidence="2 3">
    <name type="scientific">Melanomma pulvis-pyrius CBS 109.77</name>
    <dbReference type="NCBI Taxonomy" id="1314802"/>
    <lineage>
        <taxon>Eukaryota</taxon>
        <taxon>Fungi</taxon>
        <taxon>Dikarya</taxon>
        <taxon>Ascomycota</taxon>
        <taxon>Pezizomycotina</taxon>
        <taxon>Dothideomycetes</taxon>
        <taxon>Pleosporomycetidae</taxon>
        <taxon>Pleosporales</taxon>
        <taxon>Melanommataceae</taxon>
        <taxon>Melanomma</taxon>
    </lineage>
</organism>
<dbReference type="Proteomes" id="UP000799757">
    <property type="component" value="Unassembled WGS sequence"/>
</dbReference>
<feature type="region of interest" description="Disordered" evidence="1">
    <location>
        <begin position="928"/>
        <end position="1018"/>
    </location>
</feature>
<evidence type="ECO:0000313" key="2">
    <source>
        <dbReference type="EMBL" id="KAF2801136.1"/>
    </source>
</evidence>
<dbReference type="AlphaFoldDB" id="A0A6A6XX60"/>
<sequence>MPSSHGKILNLLDERYLDRVHDVTGYVDPIPTLVPYEEYEHSVLVYKMDVNHDMFMGLMQDFTDRIARHHDKELWAWFTQWQVKQPVAIQPVAIQPVAIQPSGSTPAFKKLRIDVPESAAPLAAELSTDKPPTPRPSVITAANLSLDSELLQAEEMLRVLIDIVQADPPFVPNYIEFMYQWIDYLEGDGRALKLALGQEIPSLWDFEYHPDILDVQKSGKNEISTDLFRKKPDLAALEKLAENSERRRYREVKHGVHLPEKEKEELLPLINVPKDWKKANRYYAACFKSRQKAIDLLVGTGVTGKQVNNYVKQQELHPALTSEEGDMKGLTNYFNEQKFAQFRFLQNTSIEKYKESLLSIRLASDAERAVNDAAAANTTTVANSRSIALPLIPPTPMYPPQMELPCTMHEQFDTIYEQFKAVYSDIRTVPRHMSRRFKSKAFEDAVPIDNWGVFYEGDYDELDEYFEEPELEDEDISEFSDSEDMDSEEDFMDAAVPGAMPVIPVVAGGPPPPPVTSPSDPLTPNEFAIMLHSMTVTQIMELLPSLSGPILQRVLAILMGPSPLPEVQALPGPSNAPTAAPPVPTGSLGPAQGMSSQLPASGNLVAGGVQGAGSAAPAHPAITVTAPAQIQQPQNGSVQPQPQFQALSNQNPGQGTGVFNGFQPTQQLPILASNANALLLNTGAQLGNPSVAGSSALPQTAPSPSTTPQSPFANAPLNPFQQGFNPPRPSIQRNVPPALNFGFGPLSNVSDTFNEPNRIPVQLYFQEIVRHADPYIGNTDAIMLGYLRLRNGPNRSREVAIELTKLIILPVSIYANCLRRVQLGQYEVFETYTCIPSLPSETGAQPYTSRRRTAYDKLVQAYSLMANHRDREEELTKRWRTSPGPMTETARGSIWEGWAVAVDRPIWMSPAERNEAVDLAILKKIKDREESEAARENEKRKRENDELVDGNQDEKMDGNKDEKMGEDKDEKMGEDEDEKMGEDEDEKMGEDEDEDETMADDDENDDKNKVENDANDET</sequence>
<keyword evidence="3" id="KW-1185">Reference proteome</keyword>
<name>A0A6A6XX60_9PLEO</name>
<evidence type="ECO:0000256" key="1">
    <source>
        <dbReference type="SAM" id="MobiDB-lite"/>
    </source>
</evidence>
<feature type="region of interest" description="Disordered" evidence="1">
    <location>
        <begin position="568"/>
        <end position="596"/>
    </location>
</feature>
<proteinExistence type="predicted"/>
<dbReference type="OrthoDB" id="3787206at2759"/>
<protein>
    <submittedName>
        <fullName evidence="2">Uncharacterized protein</fullName>
    </submittedName>
</protein>
<feature type="compositionally biased region" description="Low complexity" evidence="1">
    <location>
        <begin position="690"/>
        <end position="711"/>
    </location>
</feature>
<accession>A0A6A6XX60</accession>
<evidence type="ECO:0000313" key="3">
    <source>
        <dbReference type="Proteomes" id="UP000799757"/>
    </source>
</evidence>
<reference evidence="2" key="1">
    <citation type="journal article" date="2020" name="Stud. Mycol.">
        <title>101 Dothideomycetes genomes: a test case for predicting lifestyles and emergence of pathogens.</title>
        <authorList>
            <person name="Haridas S."/>
            <person name="Albert R."/>
            <person name="Binder M."/>
            <person name="Bloem J."/>
            <person name="Labutti K."/>
            <person name="Salamov A."/>
            <person name="Andreopoulos B."/>
            <person name="Baker S."/>
            <person name="Barry K."/>
            <person name="Bills G."/>
            <person name="Bluhm B."/>
            <person name="Cannon C."/>
            <person name="Castanera R."/>
            <person name="Culley D."/>
            <person name="Daum C."/>
            <person name="Ezra D."/>
            <person name="Gonzalez J."/>
            <person name="Henrissat B."/>
            <person name="Kuo A."/>
            <person name="Liang C."/>
            <person name="Lipzen A."/>
            <person name="Lutzoni F."/>
            <person name="Magnuson J."/>
            <person name="Mondo S."/>
            <person name="Nolan M."/>
            <person name="Ohm R."/>
            <person name="Pangilinan J."/>
            <person name="Park H.-J."/>
            <person name="Ramirez L."/>
            <person name="Alfaro M."/>
            <person name="Sun H."/>
            <person name="Tritt A."/>
            <person name="Yoshinaga Y."/>
            <person name="Zwiers L.-H."/>
            <person name="Turgeon B."/>
            <person name="Goodwin S."/>
            <person name="Spatafora J."/>
            <person name="Crous P."/>
            <person name="Grigoriev I."/>
        </authorList>
    </citation>
    <scope>NUCLEOTIDE SEQUENCE</scope>
    <source>
        <strain evidence="2">CBS 109.77</strain>
    </source>
</reference>
<feature type="compositionally biased region" description="Basic and acidic residues" evidence="1">
    <location>
        <begin position="928"/>
        <end position="945"/>
    </location>
</feature>